<reference evidence="2" key="1">
    <citation type="submission" date="2025-08" db="UniProtKB">
        <authorList>
            <consortium name="RefSeq"/>
        </authorList>
    </citation>
    <scope>IDENTIFICATION</scope>
    <source>
        <tissue evidence="2">Blood</tissue>
    </source>
</reference>
<name>A0AC58PEY0_CAMBA</name>
<organism evidence="1 2">
    <name type="scientific">Camelus bactrianus</name>
    <name type="common">Bactrian camel</name>
    <dbReference type="NCBI Taxonomy" id="9837"/>
    <lineage>
        <taxon>Eukaryota</taxon>
        <taxon>Metazoa</taxon>
        <taxon>Chordata</taxon>
        <taxon>Craniata</taxon>
        <taxon>Vertebrata</taxon>
        <taxon>Euteleostomi</taxon>
        <taxon>Mammalia</taxon>
        <taxon>Eutheria</taxon>
        <taxon>Laurasiatheria</taxon>
        <taxon>Artiodactyla</taxon>
        <taxon>Tylopoda</taxon>
        <taxon>Camelidae</taxon>
        <taxon>Camelus</taxon>
    </lineage>
</organism>
<gene>
    <name evidence="2" type="primary">LOC105071417</name>
</gene>
<evidence type="ECO:0000313" key="1">
    <source>
        <dbReference type="Proteomes" id="UP001732780"/>
    </source>
</evidence>
<dbReference type="RefSeq" id="XP_074208576.1">
    <property type="nucleotide sequence ID" value="XM_074352475.1"/>
</dbReference>
<dbReference type="Proteomes" id="UP001732780">
    <property type="component" value="Chromosome 24"/>
</dbReference>
<evidence type="ECO:0000313" key="2">
    <source>
        <dbReference type="RefSeq" id="XP_074208576.1"/>
    </source>
</evidence>
<proteinExistence type="predicted"/>
<sequence>MTTESGSDSESKPEQEAEPQQAAGPQGHAGAQPEAQAGAQPEAQAGAQPDPEPGAEEPPQALDEFEAAAHSTPVRKEVTDKEREFAAGAARQLEYQQLEDDKLSQKSYSSKLSRSPLKIVKKPKSMQCKVILLDGSEYTCDVEKRSRGQVLFDKVCEHLNLLEKDYFGLTYRDAENQKNWLDPAKEIKKQIRSGAWHFSFSVKFYPPDPAQLSEDITRYYLCLQLRDDIVSGRLPCSFVTLALLGSYTVQSELGDYDPEECGSDYISEFHFAPNHTKELEDKVIELHKSHRGMTPAEAEMHFLENAKKLSMYGVDLHHAKDSEGVEIMLGVCASGLLIYRDRLRINRFAWPKVLKISYKRNNFYIKIRPGEFEQFESTIGFKLPNHRAAKRLWKVCVEHHTFFRLLLPEAPPKKFLTLGSKFRYSGRTQAQTRRASALIDRPAPYFERSSSKRYTMSRSLDGASVNENHEIYMKDSVSAAEVGTGQYATTKGISQTNLITTVTPEKKAEEERDEEEDRRKKAEEATPAAAVRHEGKTDSERTDTAADGETTATENSLIKRIKGENVYVKHSNLMLEELDKTQDDLMKHQTNISELKRTFLETSTDTAVTNEWEKRLSTSPVRLAARQDDAPMIEPLVPEETKQSSGEKLMDGSEILSLLESARKPTEFIGGVTSTSQSWVQKTETKTESSEVEMETTQCPQPLSTEKVVQETVLVEERHVLSVLASGDASHAAGDDVDAAAQAASADAASVKGKEGSALTEGAKKEKGEVADKAALEQEEMATASQEPEEEQSAAIHISETLEQKPHLESSTVTTETVSFGSVSPGGVKLEISTKEVPVVHTETKTITYESSQVDLGADLEPGVLMSAQTITSETTSTTTTTHITKTVKGGISETRIEKRIVITGDADIDHDQE</sequence>
<keyword evidence="1" id="KW-1185">Reference proteome</keyword>
<protein>
    <submittedName>
        <fullName evidence="2">Band 4.1-like protein 3 isoform X4</fullName>
    </submittedName>
</protein>
<accession>A0AC58PEY0</accession>